<sequence length="156" mass="17101">MRTRRADPSEPAAHALLRDYFEYRASAFPVAGGYTVTYPDPAAFVPPAGVFLLLEDDEGRAVGCGGIRMLPSPAEGAVRYEVKHVWTDPAARGSGGATLLLTELESEARALGATELVLDTHHTLESARRLYARLGYLPTEPYNTNPNATRWYRKPI</sequence>
<organism evidence="4 5">
    <name type="scientific">Herbiconiux moechotypicola</name>
    <dbReference type="NCBI Taxonomy" id="637393"/>
    <lineage>
        <taxon>Bacteria</taxon>
        <taxon>Bacillati</taxon>
        <taxon>Actinomycetota</taxon>
        <taxon>Actinomycetes</taxon>
        <taxon>Micrococcales</taxon>
        <taxon>Microbacteriaceae</taxon>
        <taxon>Herbiconiux</taxon>
    </lineage>
</organism>
<comment type="caution">
    <text evidence="4">The sequence shown here is derived from an EMBL/GenBank/DDBJ whole genome shotgun (WGS) entry which is preliminary data.</text>
</comment>
<dbReference type="PROSITE" id="PS51186">
    <property type="entry name" value="GNAT"/>
    <property type="match status" value="1"/>
</dbReference>
<dbReference type="Proteomes" id="UP001500929">
    <property type="component" value="Unassembled WGS sequence"/>
</dbReference>
<keyword evidence="1" id="KW-0808">Transferase</keyword>
<accession>A0ABN3D759</accession>
<evidence type="ECO:0000259" key="3">
    <source>
        <dbReference type="PROSITE" id="PS51186"/>
    </source>
</evidence>
<protein>
    <recommendedName>
        <fullName evidence="3">N-acetyltransferase domain-containing protein</fullName>
    </recommendedName>
</protein>
<evidence type="ECO:0000256" key="1">
    <source>
        <dbReference type="ARBA" id="ARBA00022679"/>
    </source>
</evidence>
<keyword evidence="5" id="KW-1185">Reference proteome</keyword>
<dbReference type="EMBL" id="BAAAQY010000001">
    <property type="protein sequence ID" value="GAA2222629.1"/>
    <property type="molecule type" value="Genomic_DNA"/>
</dbReference>
<dbReference type="PANTHER" id="PTHR43877">
    <property type="entry name" value="AMINOALKYLPHOSPHONATE N-ACETYLTRANSFERASE-RELATED-RELATED"/>
    <property type="match status" value="1"/>
</dbReference>
<evidence type="ECO:0000313" key="4">
    <source>
        <dbReference type="EMBL" id="GAA2222629.1"/>
    </source>
</evidence>
<dbReference type="InterPro" id="IPR016181">
    <property type="entry name" value="Acyl_CoA_acyltransferase"/>
</dbReference>
<evidence type="ECO:0000256" key="2">
    <source>
        <dbReference type="ARBA" id="ARBA00023315"/>
    </source>
</evidence>
<dbReference type="InterPro" id="IPR050832">
    <property type="entry name" value="Bact_Acetyltransf"/>
</dbReference>
<dbReference type="RefSeq" id="WP_259477873.1">
    <property type="nucleotide sequence ID" value="NZ_BAAAQY010000001.1"/>
</dbReference>
<dbReference type="InterPro" id="IPR000182">
    <property type="entry name" value="GNAT_dom"/>
</dbReference>
<keyword evidence="2" id="KW-0012">Acyltransferase</keyword>
<reference evidence="4 5" key="1">
    <citation type="journal article" date="2019" name="Int. J. Syst. Evol. Microbiol.">
        <title>The Global Catalogue of Microorganisms (GCM) 10K type strain sequencing project: providing services to taxonomists for standard genome sequencing and annotation.</title>
        <authorList>
            <consortium name="The Broad Institute Genomics Platform"/>
            <consortium name="The Broad Institute Genome Sequencing Center for Infectious Disease"/>
            <person name="Wu L."/>
            <person name="Ma J."/>
        </authorList>
    </citation>
    <scope>NUCLEOTIDE SEQUENCE [LARGE SCALE GENOMIC DNA]</scope>
    <source>
        <strain evidence="4 5">JCM 16117</strain>
    </source>
</reference>
<dbReference type="PANTHER" id="PTHR43877:SF2">
    <property type="entry name" value="AMINOALKYLPHOSPHONATE N-ACETYLTRANSFERASE-RELATED"/>
    <property type="match status" value="1"/>
</dbReference>
<proteinExistence type="predicted"/>
<dbReference type="Pfam" id="PF00583">
    <property type="entry name" value="Acetyltransf_1"/>
    <property type="match status" value="1"/>
</dbReference>
<dbReference type="SUPFAM" id="SSF55729">
    <property type="entry name" value="Acyl-CoA N-acyltransferases (Nat)"/>
    <property type="match status" value="1"/>
</dbReference>
<dbReference type="CDD" id="cd04301">
    <property type="entry name" value="NAT_SF"/>
    <property type="match status" value="1"/>
</dbReference>
<evidence type="ECO:0000313" key="5">
    <source>
        <dbReference type="Proteomes" id="UP001500929"/>
    </source>
</evidence>
<gene>
    <name evidence="4" type="ORF">GCM10009851_01810</name>
</gene>
<dbReference type="Gene3D" id="3.40.630.30">
    <property type="match status" value="1"/>
</dbReference>
<name>A0ABN3D759_9MICO</name>
<feature type="domain" description="N-acetyltransferase" evidence="3">
    <location>
        <begin position="1"/>
        <end position="156"/>
    </location>
</feature>